<evidence type="ECO:0000313" key="4">
    <source>
        <dbReference type="Proteomes" id="UP000005459"/>
    </source>
</evidence>
<feature type="signal peptide" evidence="2">
    <location>
        <begin position="1"/>
        <end position="29"/>
    </location>
</feature>
<dbReference type="OrthoDB" id="5771000at2"/>
<sequence>MKKSRVVGARALIHPLLGICCLVPGMAAAADVSEIELRRLFDPTEAEIAAESGGRIYIYEGLRDIDVKRAMDEEFDRVDYMMFIRTQKTKDTGELAKDPETGVVETEDDGC</sequence>
<dbReference type="STRING" id="768671.ThimaDRAFT_0843"/>
<evidence type="ECO:0000256" key="1">
    <source>
        <dbReference type="SAM" id="MobiDB-lite"/>
    </source>
</evidence>
<evidence type="ECO:0000313" key="3">
    <source>
        <dbReference type="EMBL" id="EGV20167.1"/>
    </source>
</evidence>
<protein>
    <submittedName>
        <fullName evidence="3">Uncharacterized protein</fullName>
    </submittedName>
</protein>
<feature type="region of interest" description="Disordered" evidence="1">
    <location>
        <begin position="91"/>
        <end position="111"/>
    </location>
</feature>
<organism evidence="3 4">
    <name type="scientific">Thiocapsa marina 5811</name>
    <dbReference type="NCBI Taxonomy" id="768671"/>
    <lineage>
        <taxon>Bacteria</taxon>
        <taxon>Pseudomonadati</taxon>
        <taxon>Pseudomonadota</taxon>
        <taxon>Gammaproteobacteria</taxon>
        <taxon>Chromatiales</taxon>
        <taxon>Chromatiaceae</taxon>
        <taxon>Thiocapsa</taxon>
    </lineage>
</organism>
<name>F9U7E1_9GAMM</name>
<evidence type="ECO:0000256" key="2">
    <source>
        <dbReference type="SAM" id="SignalP"/>
    </source>
</evidence>
<dbReference type="RefSeq" id="WP_007191720.1">
    <property type="nucleotide sequence ID" value="NZ_AFWV01000002.1"/>
</dbReference>
<keyword evidence="4" id="KW-1185">Reference proteome</keyword>
<accession>F9U7E1</accession>
<feature type="compositionally biased region" description="Basic and acidic residues" evidence="1">
    <location>
        <begin position="91"/>
        <end position="100"/>
    </location>
</feature>
<dbReference type="AlphaFoldDB" id="F9U7E1"/>
<proteinExistence type="predicted"/>
<keyword evidence="2" id="KW-0732">Signal</keyword>
<dbReference type="EMBL" id="AFWV01000002">
    <property type="protein sequence ID" value="EGV20167.1"/>
    <property type="molecule type" value="Genomic_DNA"/>
</dbReference>
<gene>
    <name evidence="3" type="ORF">ThimaDRAFT_0843</name>
</gene>
<reference evidence="3 4" key="1">
    <citation type="submission" date="2011-06" db="EMBL/GenBank/DDBJ databases">
        <title>The draft genome of Thiocapsa marina 5811.</title>
        <authorList>
            <consortium name="US DOE Joint Genome Institute (JGI-PGF)"/>
            <person name="Lucas S."/>
            <person name="Han J."/>
            <person name="Cheng J.-F."/>
            <person name="Goodwin L."/>
            <person name="Pitluck S."/>
            <person name="Peters L."/>
            <person name="Land M.L."/>
            <person name="Hauser L."/>
            <person name="Vogl K."/>
            <person name="Liu Z."/>
            <person name="Imhoff J."/>
            <person name="Thiel V."/>
            <person name="Frigaard N.-U."/>
            <person name="Bryant D."/>
            <person name="Woyke T.J."/>
        </authorList>
    </citation>
    <scope>NUCLEOTIDE SEQUENCE [LARGE SCALE GENOMIC DNA]</scope>
    <source>
        <strain evidence="3 4">5811</strain>
    </source>
</reference>
<feature type="chain" id="PRO_5003388472" evidence="2">
    <location>
        <begin position="30"/>
        <end position="111"/>
    </location>
</feature>
<dbReference type="Proteomes" id="UP000005459">
    <property type="component" value="Unassembled WGS sequence"/>
</dbReference>